<evidence type="ECO:0000313" key="10">
    <source>
        <dbReference type="EMBL" id="AAN05151.1"/>
    </source>
</evidence>
<dbReference type="Gene3D" id="1.20.1560.10">
    <property type="entry name" value="ABC transporter type 1, transmembrane domain"/>
    <property type="match status" value="1"/>
</dbReference>
<sequence>MSVFDPVGAAELRTARRQNRGLYWSVALFSTFVNLLMLTGPLYMLQVYDRVLGSRSELTLVALSVLVVFLYGMMGVLDLVRGRIMRMAAARFQAGLDRRVFDAMIRRSALSNDREAQTGLSDLESIQRCMASPLVMAAFDLPFTPLFLAGIAFFHPLLGILALCGGAILVAIALLNQALSAGPSREAAGSGHMANLQSEEIRTDAEIVQAMGMREAAFRRWQEARNKALTDNVTAADVSGRFGVLTKTIRLFLQSAMLGLGAYLALAGEVSPGSIIAGSILMGRALAPIELAIGQWTLYQRARKGWENLSKLLGTTPEEPERTPLPKPRALLELQGIAVAPPGEKQPLLRNISFRVEPGDAVGVIGPSGAGKSTLARVMTGAWRPGAGTVRLDGAALTQYEPAALGEHIGYLPQQVHLFEGSIAQNIARLATQPDMEKVIAAAKAADAHGMIEGFAQGYDTQLSPTNSRLSGGQMQRIGLARALYGDPVIVILDEPNSNLDHPGSQALNRAIRALRTKEKAVFVMAHRPAAIQECNKILVIDQGQVTAFGPKDEVLRKMVTNHRDIQKGQTKAGAAS</sequence>
<evidence type="ECO:0000256" key="3">
    <source>
        <dbReference type="ARBA" id="ARBA00022741"/>
    </source>
</evidence>
<feature type="transmembrane region" description="Helical" evidence="7">
    <location>
        <begin position="58"/>
        <end position="77"/>
    </location>
</feature>
<dbReference type="InterPro" id="IPR039421">
    <property type="entry name" value="Type_1_exporter"/>
</dbReference>
<dbReference type="CDD" id="cd03246">
    <property type="entry name" value="ABCC_Protease_Secretion"/>
    <property type="match status" value="1"/>
</dbReference>
<protein>
    <submittedName>
        <fullName evidence="10">RB130</fullName>
    </submittedName>
</protein>
<evidence type="ECO:0000256" key="6">
    <source>
        <dbReference type="ARBA" id="ARBA00023136"/>
    </source>
</evidence>
<keyword evidence="6 7" id="KW-0472">Membrane</keyword>
<dbReference type="InterPro" id="IPR010128">
    <property type="entry name" value="ATPase_T1SS_PrtD-like"/>
</dbReference>
<dbReference type="PROSITE" id="PS00211">
    <property type="entry name" value="ABC_TRANSPORTER_1"/>
    <property type="match status" value="1"/>
</dbReference>
<dbReference type="SUPFAM" id="SSF52540">
    <property type="entry name" value="P-loop containing nucleoside triphosphate hydrolases"/>
    <property type="match status" value="1"/>
</dbReference>
<feature type="domain" description="ABC transporter" evidence="8">
    <location>
        <begin position="332"/>
        <end position="568"/>
    </location>
</feature>
<feature type="domain" description="ABC transmembrane type-1" evidence="9">
    <location>
        <begin position="26"/>
        <end position="301"/>
    </location>
</feature>
<evidence type="ECO:0000256" key="4">
    <source>
        <dbReference type="ARBA" id="ARBA00022840"/>
    </source>
</evidence>
<evidence type="ECO:0000256" key="7">
    <source>
        <dbReference type="SAM" id="Phobius"/>
    </source>
</evidence>
<dbReference type="GO" id="GO:0005524">
    <property type="term" value="F:ATP binding"/>
    <property type="evidence" value="ECO:0007669"/>
    <property type="project" value="UniProtKB-KW"/>
</dbReference>
<keyword evidence="3" id="KW-0547">Nucleotide-binding</keyword>
<dbReference type="PROSITE" id="PS50929">
    <property type="entry name" value="ABC_TM1F"/>
    <property type="match status" value="1"/>
</dbReference>
<dbReference type="GO" id="GO:0030256">
    <property type="term" value="C:type I protein secretion system complex"/>
    <property type="evidence" value="ECO:0007669"/>
    <property type="project" value="InterPro"/>
</dbReference>
<organism evidence="10">
    <name type="scientific">Ruegeria sp. PR1b</name>
    <dbReference type="NCBI Taxonomy" id="185588"/>
    <lineage>
        <taxon>Bacteria</taxon>
        <taxon>Pseudomonadati</taxon>
        <taxon>Pseudomonadota</taxon>
        <taxon>Alphaproteobacteria</taxon>
        <taxon>Rhodobacterales</taxon>
        <taxon>Roseobacteraceae</taxon>
        <taxon>Ruegeria</taxon>
    </lineage>
</organism>
<dbReference type="InterPro" id="IPR003439">
    <property type="entry name" value="ABC_transporter-like_ATP-bd"/>
</dbReference>
<dbReference type="GO" id="GO:0016887">
    <property type="term" value="F:ATP hydrolysis activity"/>
    <property type="evidence" value="ECO:0007669"/>
    <property type="project" value="InterPro"/>
</dbReference>
<dbReference type="Gene3D" id="3.40.50.300">
    <property type="entry name" value="P-loop containing nucleotide triphosphate hydrolases"/>
    <property type="match status" value="1"/>
</dbReference>
<dbReference type="AlphaFoldDB" id="Q8KWB2"/>
<evidence type="ECO:0000259" key="8">
    <source>
        <dbReference type="PROSITE" id="PS50893"/>
    </source>
</evidence>
<reference evidence="10" key="1">
    <citation type="journal article" date="2003" name="Plasmid">
        <title>Nucleotide sequence based characterizations of two cryptic plasmids from the marine bacterium Ruegeria isolate PR1b.</title>
        <authorList>
            <person name="Zhong Z."/>
            <person name="Caspi R."/>
            <person name="Helinski D."/>
            <person name="Knauf V."/>
            <person name="Sykes S."/>
            <person name="O'Byrne C."/>
            <person name="Shea T.P."/>
            <person name="Wilkinson J.E."/>
            <person name="DeLoughery C."/>
            <person name="Toukdarian A."/>
        </authorList>
    </citation>
    <scope>NUCLEOTIDE SEQUENCE</scope>
    <source>
        <strain evidence="10">PR1b</strain>
        <plasmid evidence="10">pSD20</plasmid>
    </source>
</reference>
<geneLocation type="plasmid" evidence="10">
    <name>pSD20</name>
</geneLocation>
<dbReference type="EMBL" id="AF416330">
    <property type="protein sequence ID" value="AAN05151.1"/>
    <property type="molecule type" value="Genomic_DNA"/>
</dbReference>
<keyword evidence="2 7" id="KW-0812">Transmembrane</keyword>
<dbReference type="RefSeq" id="WP_011116757.1">
    <property type="nucleotide sequence ID" value="NC_004929.1"/>
</dbReference>
<keyword evidence="5 7" id="KW-1133">Transmembrane helix</keyword>
<evidence type="ECO:0000256" key="5">
    <source>
        <dbReference type="ARBA" id="ARBA00022989"/>
    </source>
</evidence>
<dbReference type="SMART" id="SM00382">
    <property type="entry name" value="AAA"/>
    <property type="match status" value="1"/>
</dbReference>
<dbReference type="GO" id="GO:0005886">
    <property type="term" value="C:plasma membrane"/>
    <property type="evidence" value="ECO:0007669"/>
    <property type="project" value="UniProtKB-SubCell"/>
</dbReference>
<dbReference type="NCBIfam" id="TIGR01842">
    <property type="entry name" value="type_I_sec_PrtD"/>
    <property type="match status" value="1"/>
</dbReference>
<accession>Q8KWB2</accession>
<keyword evidence="4" id="KW-0067">ATP-binding</keyword>
<dbReference type="GO" id="GO:0030253">
    <property type="term" value="P:protein secretion by the type I secretion system"/>
    <property type="evidence" value="ECO:0007669"/>
    <property type="project" value="InterPro"/>
</dbReference>
<comment type="subcellular location">
    <subcellularLocation>
        <location evidence="1">Cell membrane</location>
        <topology evidence="1">Multi-pass membrane protein</topology>
    </subcellularLocation>
</comment>
<dbReference type="InterPro" id="IPR017871">
    <property type="entry name" value="ABC_transporter-like_CS"/>
</dbReference>
<dbReference type="SUPFAM" id="SSF90123">
    <property type="entry name" value="ABC transporter transmembrane region"/>
    <property type="match status" value="1"/>
</dbReference>
<dbReference type="PANTHER" id="PTHR43394:SF1">
    <property type="entry name" value="ATP-BINDING CASSETTE SUB-FAMILY B MEMBER 10, MITOCHONDRIAL"/>
    <property type="match status" value="1"/>
</dbReference>
<evidence type="ECO:0000259" key="9">
    <source>
        <dbReference type="PROSITE" id="PS50929"/>
    </source>
</evidence>
<dbReference type="GO" id="GO:0015421">
    <property type="term" value="F:ABC-type oligopeptide transporter activity"/>
    <property type="evidence" value="ECO:0007669"/>
    <property type="project" value="TreeGrafter"/>
</dbReference>
<dbReference type="InterPro" id="IPR011527">
    <property type="entry name" value="ABC1_TM_dom"/>
</dbReference>
<dbReference type="Pfam" id="PF00005">
    <property type="entry name" value="ABC_tran"/>
    <property type="match status" value="1"/>
</dbReference>
<evidence type="ECO:0000256" key="2">
    <source>
        <dbReference type="ARBA" id="ARBA00022692"/>
    </source>
</evidence>
<dbReference type="PANTHER" id="PTHR43394">
    <property type="entry name" value="ATP-DEPENDENT PERMEASE MDL1, MITOCHONDRIAL"/>
    <property type="match status" value="1"/>
</dbReference>
<name>Q8KWB2_9RHOB</name>
<keyword evidence="10" id="KW-0614">Plasmid</keyword>
<feature type="transmembrane region" description="Helical" evidence="7">
    <location>
        <begin position="21"/>
        <end position="46"/>
    </location>
</feature>
<dbReference type="Pfam" id="PF00664">
    <property type="entry name" value="ABC_membrane"/>
    <property type="match status" value="1"/>
</dbReference>
<evidence type="ECO:0000256" key="1">
    <source>
        <dbReference type="ARBA" id="ARBA00004651"/>
    </source>
</evidence>
<feature type="transmembrane region" description="Helical" evidence="7">
    <location>
        <begin position="160"/>
        <end position="179"/>
    </location>
</feature>
<dbReference type="InterPro" id="IPR027417">
    <property type="entry name" value="P-loop_NTPase"/>
</dbReference>
<dbReference type="PROSITE" id="PS50893">
    <property type="entry name" value="ABC_TRANSPORTER_2"/>
    <property type="match status" value="1"/>
</dbReference>
<dbReference type="InterPro" id="IPR036640">
    <property type="entry name" value="ABC1_TM_sf"/>
</dbReference>
<dbReference type="InterPro" id="IPR003593">
    <property type="entry name" value="AAA+_ATPase"/>
</dbReference>
<proteinExistence type="predicted"/>